<name>A0A165XCU2_9AGAM</name>
<evidence type="ECO:0000313" key="1">
    <source>
        <dbReference type="EMBL" id="KZT32067.1"/>
    </source>
</evidence>
<dbReference type="AlphaFoldDB" id="A0A165XCU2"/>
<sequence>MNLSNTGDPFKARTWELTVHRTVDSETIEAFISKPELHGLTEAVIDATFAPDTVASPSSEHETQEIEIAMGEQADLPTECHDKSSPLDATVVKANVKANPIPEISALQLSDDVDVSGNAHVDKNVPAAITSCDHPQQLHYTRFSKAYRGLGNLPRNPMNFQEWYESFGCCARETPGIAPNAKGVKDGDLVLHRYGAGSQVWYRSSNRQWVPMAIGDFHPASGRYLKYDQYGVISLIKEAGGSAPPTPQRSGAL</sequence>
<gene>
    <name evidence="1" type="ORF">SISSUDRAFT_1056013</name>
</gene>
<evidence type="ECO:0000313" key="2">
    <source>
        <dbReference type="Proteomes" id="UP000076798"/>
    </source>
</evidence>
<protein>
    <submittedName>
        <fullName evidence="1">Uncharacterized protein</fullName>
    </submittedName>
</protein>
<dbReference type="Proteomes" id="UP000076798">
    <property type="component" value="Unassembled WGS sequence"/>
</dbReference>
<dbReference type="EMBL" id="KV428393">
    <property type="protein sequence ID" value="KZT32067.1"/>
    <property type="molecule type" value="Genomic_DNA"/>
</dbReference>
<keyword evidence="2" id="KW-1185">Reference proteome</keyword>
<reference evidence="1 2" key="1">
    <citation type="journal article" date="2016" name="Mol. Biol. Evol.">
        <title>Comparative Genomics of Early-Diverging Mushroom-Forming Fungi Provides Insights into the Origins of Lignocellulose Decay Capabilities.</title>
        <authorList>
            <person name="Nagy L.G."/>
            <person name="Riley R."/>
            <person name="Tritt A."/>
            <person name="Adam C."/>
            <person name="Daum C."/>
            <person name="Floudas D."/>
            <person name="Sun H."/>
            <person name="Yadav J.S."/>
            <person name="Pangilinan J."/>
            <person name="Larsson K.H."/>
            <person name="Matsuura K."/>
            <person name="Barry K."/>
            <person name="Labutti K."/>
            <person name="Kuo R."/>
            <person name="Ohm R.A."/>
            <person name="Bhattacharya S.S."/>
            <person name="Shirouzu T."/>
            <person name="Yoshinaga Y."/>
            <person name="Martin F.M."/>
            <person name="Grigoriev I.V."/>
            <person name="Hibbett D.S."/>
        </authorList>
    </citation>
    <scope>NUCLEOTIDE SEQUENCE [LARGE SCALE GENOMIC DNA]</scope>
    <source>
        <strain evidence="1 2">HHB10207 ss-3</strain>
    </source>
</reference>
<accession>A0A165XCU2</accession>
<proteinExistence type="predicted"/>
<organism evidence="1 2">
    <name type="scientific">Sistotremastrum suecicum HHB10207 ss-3</name>
    <dbReference type="NCBI Taxonomy" id="1314776"/>
    <lineage>
        <taxon>Eukaryota</taxon>
        <taxon>Fungi</taxon>
        <taxon>Dikarya</taxon>
        <taxon>Basidiomycota</taxon>
        <taxon>Agaricomycotina</taxon>
        <taxon>Agaricomycetes</taxon>
        <taxon>Sistotremastrales</taxon>
        <taxon>Sistotremastraceae</taxon>
        <taxon>Sistotremastrum</taxon>
    </lineage>
</organism>